<dbReference type="InterPro" id="IPR004843">
    <property type="entry name" value="Calcineurin-like_PHP"/>
</dbReference>
<evidence type="ECO:0000313" key="5">
    <source>
        <dbReference type="EMBL" id="GGF96620.1"/>
    </source>
</evidence>
<comment type="caution">
    <text evidence="5">The sequence shown here is derived from an EMBL/GenBank/DDBJ whole genome shotgun (WGS) entry which is preliminary data.</text>
</comment>
<evidence type="ECO:0000313" key="6">
    <source>
        <dbReference type="Proteomes" id="UP000632858"/>
    </source>
</evidence>
<dbReference type="Proteomes" id="UP000632858">
    <property type="component" value="Unassembled WGS sequence"/>
</dbReference>
<evidence type="ECO:0008006" key="7">
    <source>
        <dbReference type="Google" id="ProtNLM"/>
    </source>
</evidence>
<protein>
    <recommendedName>
        <fullName evidence="7">Calcineurin phosphoesterase</fullName>
    </recommendedName>
</protein>
<dbReference type="SUPFAM" id="SSF56300">
    <property type="entry name" value="Metallo-dependent phosphatases"/>
    <property type="match status" value="1"/>
</dbReference>
<keyword evidence="1" id="KW-0732">Signal</keyword>
<dbReference type="PANTHER" id="PTHR43143">
    <property type="entry name" value="METALLOPHOSPHOESTERASE, CALCINEURIN SUPERFAMILY"/>
    <property type="match status" value="1"/>
</dbReference>
<dbReference type="PANTHER" id="PTHR43143:SF6">
    <property type="entry name" value="BLL3016 PROTEIN"/>
    <property type="match status" value="1"/>
</dbReference>
<sequence>MNRSARIALAVLLSSLALAASARDCRSHVFLDADGDGVFDAGERGLRNIAVSDGQHIVRTDGAGRYRLKARPGRTLFVIKPPGFDLPRRADGLPDRFANQAGDLKYGGVRRSDSACRDFALLPEAAATSPLSVLVFGDPQPKSAQDVDYYRRDIVEPLIGNANARLGISLGDIVHDDLMLLPAVKAVDKSLGVPWLYAPGNHDLDFDAPDDARSLESFRAQFGPDTFAWEEREANFIVLDDVIYRPGATPDYIGGLRESQFHFLARYLAGADKNKLLVIAAHIPLFQTRSDRDTFRRADRQRLFRLLEPFRDVLLLTAHSHTQTHLRHGPDSDWYGAGRLHEYNAGAACGAFWSGVKDAAGIPDSTMSDGTPNGYARLTVAARDYRLQWFNARQAPQAAMALHAPKVLRRGAYPGFGLYANVFMARPDTVVEARVDGGAWRPMTRVLQPDPRVLAENLADDDANALRGDDRLPEATPSSHLWRLPLPTDLPVGEHQIDVRARDPWLGEVLETAVYRLQDAGP</sequence>
<dbReference type="InterPro" id="IPR032288">
    <property type="entry name" value="Metallophos_C"/>
</dbReference>
<dbReference type="InterPro" id="IPR029052">
    <property type="entry name" value="Metallo-depent_PP-like"/>
</dbReference>
<dbReference type="InterPro" id="IPR051918">
    <property type="entry name" value="STPP_CPPED1"/>
</dbReference>
<evidence type="ECO:0000259" key="3">
    <source>
        <dbReference type="Pfam" id="PF16370"/>
    </source>
</evidence>
<dbReference type="Gene3D" id="3.60.21.10">
    <property type="match status" value="1"/>
</dbReference>
<reference evidence="5" key="2">
    <citation type="submission" date="2020-09" db="EMBL/GenBank/DDBJ databases">
        <authorList>
            <person name="Sun Q."/>
            <person name="Zhou Y."/>
        </authorList>
    </citation>
    <scope>NUCLEOTIDE SEQUENCE</scope>
    <source>
        <strain evidence="5">CGMCC 1.12726</strain>
    </source>
</reference>
<name>A0A917CUM8_9GAMM</name>
<keyword evidence="6" id="KW-1185">Reference proteome</keyword>
<evidence type="ECO:0000256" key="1">
    <source>
        <dbReference type="SAM" id="SignalP"/>
    </source>
</evidence>
<dbReference type="GO" id="GO:0016787">
    <property type="term" value="F:hydrolase activity"/>
    <property type="evidence" value="ECO:0007669"/>
    <property type="project" value="InterPro"/>
</dbReference>
<organism evidence="5 6">
    <name type="scientific">Arenimonas maotaiensis</name>
    <dbReference type="NCBI Taxonomy" id="1446479"/>
    <lineage>
        <taxon>Bacteria</taxon>
        <taxon>Pseudomonadati</taxon>
        <taxon>Pseudomonadota</taxon>
        <taxon>Gammaproteobacteria</taxon>
        <taxon>Lysobacterales</taxon>
        <taxon>Lysobacteraceae</taxon>
        <taxon>Arenimonas</taxon>
    </lineage>
</organism>
<gene>
    <name evidence="5" type="ORF">GCM10010960_17820</name>
</gene>
<feature type="signal peptide" evidence="1">
    <location>
        <begin position="1"/>
        <end position="19"/>
    </location>
</feature>
<evidence type="ECO:0000259" key="4">
    <source>
        <dbReference type="Pfam" id="PF16371"/>
    </source>
</evidence>
<dbReference type="RefSeq" id="WP_188450052.1">
    <property type="nucleotide sequence ID" value="NZ_BMFO01000004.1"/>
</dbReference>
<proteinExistence type="predicted"/>
<feature type="chain" id="PRO_5037456940" description="Calcineurin phosphoesterase" evidence="1">
    <location>
        <begin position="20"/>
        <end position="522"/>
    </location>
</feature>
<accession>A0A917CUM8</accession>
<feature type="domain" description="Calcineurin-like phosphoesterase N-terminal" evidence="4">
    <location>
        <begin position="40"/>
        <end position="99"/>
    </location>
</feature>
<dbReference type="Pfam" id="PF16371">
    <property type="entry name" value="MetallophosN"/>
    <property type="match status" value="1"/>
</dbReference>
<dbReference type="EMBL" id="BMFO01000004">
    <property type="protein sequence ID" value="GGF96620.1"/>
    <property type="molecule type" value="Genomic_DNA"/>
</dbReference>
<feature type="domain" description="Calcineurin-like phosphoesterase C-terminal" evidence="3">
    <location>
        <begin position="342"/>
        <end position="505"/>
    </location>
</feature>
<dbReference type="Pfam" id="PF00149">
    <property type="entry name" value="Metallophos"/>
    <property type="match status" value="1"/>
</dbReference>
<evidence type="ECO:0000259" key="2">
    <source>
        <dbReference type="Pfam" id="PF00149"/>
    </source>
</evidence>
<dbReference type="AlphaFoldDB" id="A0A917CUM8"/>
<feature type="domain" description="Calcineurin-like phosphoesterase" evidence="2">
    <location>
        <begin position="132"/>
        <end position="322"/>
    </location>
</feature>
<dbReference type="CDD" id="cd00838">
    <property type="entry name" value="MPP_superfamily"/>
    <property type="match status" value="1"/>
</dbReference>
<dbReference type="Pfam" id="PF16370">
    <property type="entry name" value="MetallophosC"/>
    <property type="match status" value="1"/>
</dbReference>
<reference evidence="5" key="1">
    <citation type="journal article" date="2014" name="Int. J. Syst. Evol. Microbiol.">
        <title>Complete genome sequence of Corynebacterium casei LMG S-19264T (=DSM 44701T), isolated from a smear-ripened cheese.</title>
        <authorList>
            <consortium name="US DOE Joint Genome Institute (JGI-PGF)"/>
            <person name="Walter F."/>
            <person name="Albersmeier A."/>
            <person name="Kalinowski J."/>
            <person name="Ruckert C."/>
        </authorList>
    </citation>
    <scope>NUCLEOTIDE SEQUENCE</scope>
    <source>
        <strain evidence="5">CGMCC 1.12726</strain>
    </source>
</reference>
<dbReference type="InterPro" id="IPR032285">
    <property type="entry name" value="Metallophos_N"/>
</dbReference>